<keyword evidence="3 4" id="KW-0004">4Fe-4S</keyword>
<feature type="binding site" evidence="3">
    <location>
        <position position="41"/>
    </location>
    <ligand>
        <name>[4Fe-4S] cluster</name>
        <dbReference type="ChEBI" id="CHEBI:49883"/>
    </ligand>
</feature>
<comment type="caution">
    <text evidence="6">The sequence shown here is derived from an EMBL/GenBank/DDBJ whole genome shotgun (WGS) entry which is preliminary data.</text>
</comment>
<comment type="function">
    <text evidence="3">NDH-1 shuttles electrons from NADH, via FMN and iron-sulfur (Fe-S) centers, to quinones in the respiratory chain. The immediate electron acceptor for the enzyme in this species is believed to be ubiquinone. Couples the redox reaction to proton translocation (for every two electrons transferred, four hydrogen ions are translocated across the cytoplasmic membrane), and thus conserves the redox energy in a proton gradient.</text>
</comment>
<accession>A0ABU4WG60</accession>
<evidence type="ECO:0000313" key="7">
    <source>
        <dbReference type="Proteomes" id="UP001275932"/>
    </source>
</evidence>
<comment type="catalytic activity">
    <reaction evidence="3">
        <text>a quinone + NADH + 5 H(+)(in) = a quinol + NAD(+) + 4 H(+)(out)</text>
        <dbReference type="Rhea" id="RHEA:57888"/>
        <dbReference type="ChEBI" id="CHEBI:15378"/>
        <dbReference type="ChEBI" id="CHEBI:24646"/>
        <dbReference type="ChEBI" id="CHEBI:57540"/>
        <dbReference type="ChEBI" id="CHEBI:57945"/>
        <dbReference type="ChEBI" id="CHEBI:132124"/>
    </reaction>
</comment>
<keyword evidence="3" id="KW-1278">Translocase</keyword>
<keyword evidence="3" id="KW-0472">Membrane</keyword>
<keyword evidence="3 4" id="KW-0479">Metal-binding</keyword>
<organism evidence="6 7">
    <name type="scientific">Intestinicryptomonas porci</name>
    <dbReference type="NCBI Taxonomy" id="2926320"/>
    <lineage>
        <taxon>Bacteria</taxon>
        <taxon>Pseudomonadati</taxon>
        <taxon>Verrucomicrobiota</taxon>
        <taxon>Opitutia</taxon>
        <taxon>Opitutales</taxon>
        <taxon>Intestinicryptomonaceae</taxon>
        <taxon>Intestinicryptomonas</taxon>
    </lineage>
</organism>
<sequence>MATSDHLETFQEQGIVFSKLDAVINWVRANSIWPQPMGLACCAIELMGVGGSRFDIGRFGAEVMRFSPRQSDCMIVAGTVTYKQAGAVKRIYDQMANPKWVIAMGACACSGGMFRTYSTLQGLDKIIPVDVYLAGCPPRPEALLDALIKLQEKIKTEHSAKNLFKAVQ</sequence>
<proteinExistence type="inferred from homology"/>
<keyword evidence="7" id="KW-1185">Reference proteome</keyword>
<keyword evidence="3" id="KW-1003">Cell membrane</keyword>
<dbReference type="NCBIfam" id="NF011390">
    <property type="entry name" value="PRK14815.1"/>
    <property type="match status" value="1"/>
</dbReference>
<feature type="binding site" evidence="3">
    <location>
        <position position="107"/>
    </location>
    <ligand>
        <name>[4Fe-4S] cluster</name>
        <dbReference type="ChEBI" id="CHEBI:49883"/>
    </ligand>
</feature>
<keyword evidence="3" id="KW-0830">Ubiquinone</keyword>
<dbReference type="Gene3D" id="3.40.50.12280">
    <property type="match status" value="1"/>
</dbReference>
<dbReference type="InterPro" id="IPR006138">
    <property type="entry name" value="NADH_UQ_OxRdtase_20Kd_su"/>
</dbReference>
<comment type="cofactor">
    <cofactor evidence="3">
        <name>[4Fe-4S] cluster</name>
        <dbReference type="ChEBI" id="CHEBI:49883"/>
    </cofactor>
    <text evidence="3">Binds 1 [4Fe-4S] cluster.</text>
</comment>
<comment type="subcellular location">
    <subcellularLocation>
        <location evidence="3">Cell membrane</location>
        <topology evidence="3">Peripheral membrane protein</topology>
        <orientation evidence="3">Cytoplasmic side</orientation>
    </subcellularLocation>
</comment>
<evidence type="ECO:0000259" key="5">
    <source>
        <dbReference type="Pfam" id="PF01058"/>
    </source>
</evidence>
<evidence type="ECO:0000256" key="4">
    <source>
        <dbReference type="RuleBase" id="RU004464"/>
    </source>
</evidence>
<dbReference type="GO" id="GO:0050136">
    <property type="term" value="F:NADH dehydrogenase (quinone) (non-electrogenic) activity"/>
    <property type="evidence" value="ECO:0007669"/>
    <property type="project" value="UniProtKB-EC"/>
</dbReference>
<evidence type="ECO:0000256" key="2">
    <source>
        <dbReference type="ARBA" id="ARBA00022719"/>
    </source>
</evidence>
<dbReference type="HAMAP" id="MF_01356">
    <property type="entry name" value="NDH1_NuoB"/>
    <property type="match status" value="1"/>
</dbReference>
<keyword evidence="3 4" id="KW-0520">NAD</keyword>
<gene>
    <name evidence="3 6" type="primary">nuoB</name>
    <name evidence="6" type="ORF">MOX91_05045</name>
</gene>
<reference evidence="6 7" key="1">
    <citation type="submission" date="2022-03" db="EMBL/GenBank/DDBJ databases">
        <title>Novel taxa within the pig intestine.</title>
        <authorList>
            <person name="Wylensek D."/>
            <person name="Bishof K."/>
            <person name="Afrizal A."/>
            <person name="Clavel T."/>
        </authorList>
    </citation>
    <scope>NUCLEOTIDE SEQUENCE [LARGE SCALE GENOMIC DNA]</scope>
    <source>
        <strain evidence="6 7">CLA-KB-P66</strain>
    </source>
</reference>
<keyword evidence="3 4" id="KW-0411">Iron-sulfur</keyword>
<dbReference type="NCBIfam" id="TIGR01957">
    <property type="entry name" value="nuoB_fam"/>
    <property type="match status" value="1"/>
</dbReference>
<comment type="subunit">
    <text evidence="3">NDH-1 is composed of 14 different subunits. Subunits NuoB, C, D, E, F, and G constitute the peripheral sector of the complex.</text>
</comment>
<feature type="binding site" evidence="3">
    <location>
        <position position="42"/>
    </location>
    <ligand>
        <name>[4Fe-4S] cluster</name>
        <dbReference type="ChEBI" id="CHEBI:49883"/>
    </ligand>
</feature>
<comment type="similarity">
    <text evidence="1 3 4">Belongs to the complex I 20 kDa subunit family.</text>
</comment>
<keyword evidence="2 3" id="KW-0874">Quinone</keyword>
<dbReference type="InterPro" id="IPR006137">
    <property type="entry name" value="NADH_UbQ_OxRdtase-like_20kDa"/>
</dbReference>
<protein>
    <recommendedName>
        <fullName evidence="3">NADH-quinone oxidoreductase subunit B</fullName>
        <ecNumber evidence="3">7.1.1.-</ecNumber>
    </recommendedName>
    <alternativeName>
        <fullName evidence="3">NADH dehydrogenase I subunit B</fullName>
    </alternativeName>
    <alternativeName>
        <fullName evidence="3">NDH-1 subunit B</fullName>
    </alternativeName>
</protein>
<evidence type="ECO:0000256" key="1">
    <source>
        <dbReference type="ARBA" id="ARBA00009173"/>
    </source>
</evidence>
<dbReference type="EMBL" id="JALBUT010000005">
    <property type="protein sequence ID" value="MDX8415546.1"/>
    <property type="molecule type" value="Genomic_DNA"/>
</dbReference>
<dbReference type="PANTHER" id="PTHR11995:SF14">
    <property type="entry name" value="NADH DEHYDROGENASE [UBIQUINONE] IRON-SULFUR PROTEIN 7, MITOCHONDRIAL"/>
    <property type="match status" value="1"/>
</dbReference>
<dbReference type="SUPFAM" id="SSF56770">
    <property type="entry name" value="HydA/Nqo6-like"/>
    <property type="match status" value="1"/>
</dbReference>
<feature type="domain" description="NADH:ubiquinone oxidoreductase-like 20kDa subunit" evidence="5">
    <location>
        <begin position="41"/>
        <end position="150"/>
    </location>
</feature>
<dbReference type="Pfam" id="PF01058">
    <property type="entry name" value="Oxidored_q6"/>
    <property type="match status" value="1"/>
</dbReference>
<feature type="binding site" evidence="3">
    <location>
        <position position="136"/>
    </location>
    <ligand>
        <name>[4Fe-4S] cluster</name>
        <dbReference type="ChEBI" id="CHEBI:49883"/>
    </ligand>
</feature>
<dbReference type="NCBIfam" id="NF005012">
    <property type="entry name" value="PRK06411.1"/>
    <property type="match status" value="1"/>
</dbReference>
<evidence type="ECO:0000313" key="6">
    <source>
        <dbReference type="EMBL" id="MDX8415546.1"/>
    </source>
</evidence>
<dbReference type="PANTHER" id="PTHR11995">
    <property type="entry name" value="NADH DEHYDROGENASE"/>
    <property type="match status" value="1"/>
</dbReference>
<keyword evidence="6" id="KW-0560">Oxidoreductase</keyword>
<keyword evidence="3 4" id="KW-0408">Iron</keyword>
<dbReference type="Proteomes" id="UP001275932">
    <property type="component" value="Unassembled WGS sequence"/>
</dbReference>
<dbReference type="RefSeq" id="WP_370396993.1">
    <property type="nucleotide sequence ID" value="NZ_JALBUT010000005.1"/>
</dbReference>
<evidence type="ECO:0000256" key="3">
    <source>
        <dbReference type="HAMAP-Rule" id="MF_01356"/>
    </source>
</evidence>
<keyword evidence="3" id="KW-0813">Transport</keyword>
<dbReference type="EC" id="7.1.1.-" evidence="3"/>
<name>A0ABU4WG60_9BACT</name>